<comment type="caution">
    <text evidence="2">The sequence shown here is derived from an EMBL/GenBank/DDBJ whole genome shotgun (WGS) entry which is preliminary data.</text>
</comment>
<dbReference type="AlphaFoldDB" id="A0A6A3P306"/>
<reference evidence="2 3" key="1">
    <citation type="submission" date="2018-09" db="EMBL/GenBank/DDBJ databases">
        <title>Genomic investigation of the strawberry pathogen Phytophthora fragariae indicates pathogenicity is determined by transcriptional variation in three key races.</title>
        <authorList>
            <person name="Adams T.M."/>
            <person name="Armitage A.D."/>
            <person name="Sobczyk M.K."/>
            <person name="Bates H.J."/>
            <person name="Dunwell J.M."/>
            <person name="Nellist C.F."/>
            <person name="Harrison R.J."/>
        </authorList>
    </citation>
    <scope>NUCLEOTIDE SEQUENCE [LARGE SCALE GENOMIC DNA]</scope>
    <source>
        <strain evidence="2 3">SCRP249</strain>
    </source>
</reference>
<evidence type="ECO:0000313" key="3">
    <source>
        <dbReference type="Proteomes" id="UP000429607"/>
    </source>
</evidence>
<feature type="compositionally biased region" description="Basic residues" evidence="1">
    <location>
        <begin position="116"/>
        <end position="135"/>
    </location>
</feature>
<name>A0A6A3P306_9STRA</name>
<protein>
    <submittedName>
        <fullName evidence="2">Uncharacterized protein</fullName>
    </submittedName>
</protein>
<proteinExistence type="predicted"/>
<accession>A0A6A3P306</accession>
<organism evidence="2 3">
    <name type="scientific">Phytophthora rubi</name>
    <dbReference type="NCBI Taxonomy" id="129364"/>
    <lineage>
        <taxon>Eukaryota</taxon>
        <taxon>Sar</taxon>
        <taxon>Stramenopiles</taxon>
        <taxon>Oomycota</taxon>
        <taxon>Peronosporomycetes</taxon>
        <taxon>Peronosporales</taxon>
        <taxon>Peronosporaceae</taxon>
        <taxon>Phytophthora</taxon>
    </lineage>
</organism>
<evidence type="ECO:0000313" key="2">
    <source>
        <dbReference type="EMBL" id="KAE9052471.1"/>
    </source>
</evidence>
<evidence type="ECO:0000256" key="1">
    <source>
        <dbReference type="SAM" id="MobiDB-lite"/>
    </source>
</evidence>
<gene>
    <name evidence="2" type="ORF">PR001_g475</name>
</gene>
<sequence>MEMWDAYEATRPEAIQYGVSRDDVTGFFKLLQRNIVSLNYDLLLRNALSTPSANVMTLQDVRRKQAPGDYIVSAGRNDDGHCFVEDPPVDVLHLSNQMWIQHVKWMAQVELQPGYKCRHGKRKSKTQKKREKHIKQQALQQKGM</sequence>
<dbReference type="Proteomes" id="UP000429607">
    <property type="component" value="Unassembled WGS sequence"/>
</dbReference>
<feature type="region of interest" description="Disordered" evidence="1">
    <location>
        <begin position="116"/>
        <end position="144"/>
    </location>
</feature>
<dbReference type="EMBL" id="QXFV01000011">
    <property type="protein sequence ID" value="KAE9052471.1"/>
    <property type="molecule type" value="Genomic_DNA"/>
</dbReference>